<dbReference type="AlphaFoldDB" id="A0A0M3JD97"/>
<reference evidence="2 3" key="2">
    <citation type="submission" date="2018-11" db="EMBL/GenBank/DDBJ databases">
        <authorList>
            <consortium name="Pathogen Informatics"/>
        </authorList>
    </citation>
    <scope>NUCLEOTIDE SEQUENCE [LARGE SCALE GENOMIC DNA]</scope>
</reference>
<feature type="compositionally biased region" description="Low complexity" evidence="1">
    <location>
        <begin position="20"/>
        <end position="39"/>
    </location>
</feature>
<proteinExistence type="predicted"/>
<dbReference type="WBParaSite" id="ASIM_0000558301-mRNA-1">
    <property type="protein sequence ID" value="ASIM_0000558301-mRNA-1"/>
    <property type="gene ID" value="ASIM_0000558301"/>
</dbReference>
<organism evidence="4">
    <name type="scientific">Anisakis simplex</name>
    <name type="common">Herring worm</name>
    <dbReference type="NCBI Taxonomy" id="6269"/>
    <lineage>
        <taxon>Eukaryota</taxon>
        <taxon>Metazoa</taxon>
        <taxon>Ecdysozoa</taxon>
        <taxon>Nematoda</taxon>
        <taxon>Chromadorea</taxon>
        <taxon>Rhabditida</taxon>
        <taxon>Spirurina</taxon>
        <taxon>Ascaridomorpha</taxon>
        <taxon>Ascaridoidea</taxon>
        <taxon>Anisakidae</taxon>
        <taxon>Anisakis</taxon>
        <taxon>Anisakis simplex complex</taxon>
    </lineage>
</organism>
<evidence type="ECO:0000313" key="3">
    <source>
        <dbReference type="Proteomes" id="UP000267096"/>
    </source>
</evidence>
<protein>
    <submittedName>
        <fullName evidence="4">YTH domain-containing protein</fullName>
    </submittedName>
</protein>
<dbReference type="EMBL" id="UYRR01010433">
    <property type="protein sequence ID" value="VDK25418.1"/>
    <property type="molecule type" value="Genomic_DNA"/>
</dbReference>
<dbReference type="Proteomes" id="UP000267096">
    <property type="component" value="Unassembled WGS sequence"/>
</dbReference>
<keyword evidence="3" id="KW-1185">Reference proteome</keyword>
<evidence type="ECO:0000313" key="4">
    <source>
        <dbReference type="WBParaSite" id="ASIM_0000558301-mRNA-1"/>
    </source>
</evidence>
<feature type="region of interest" description="Disordered" evidence="1">
    <location>
        <begin position="15"/>
        <end position="40"/>
    </location>
</feature>
<accession>A0A0M3JD97</accession>
<evidence type="ECO:0000313" key="2">
    <source>
        <dbReference type="EMBL" id="VDK25418.1"/>
    </source>
</evidence>
<gene>
    <name evidence="2" type="ORF">ASIM_LOCUS5378</name>
</gene>
<reference evidence="4" key="1">
    <citation type="submission" date="2017-02" db="UniProtKB">
        <authorList>
            <consortium name="WormBaseParasite"/>
        </authorList>
    </citation>
    <scope>IDENTIFICATION</scope>
</reference>
<evidence type="ECO:0000256" key="1">
    <source>
        <dbReference type="SAM" id="MobiDB-lite"/>
    </source>
</evidence>
<name>A0A0M3JD97_ANISI</name>
<sequence length="122" mass="13732">PPKWTALENVLQEIRNNGKNSQQSSTSSSSCTNSSSSISKGKTPILVLTESYEVSRQLRDLIKWGRKKFAWVQRCQIAEDLPSAKGAAKEPQSAPLWDPTQITLFVSTQEVHFLFIEFFLIC</sequence>